<comment type="catalytic activity">
    <reaction evidence="8">
        <text>adenosine + phosphate = alpha-D-ribose 1-phosphate + adenine</text>
        <dbReference type="Rhea" id="RHEA:27642"/>
        <dbReference type="ChEBI" id="CHEBI:16335"/>
        <dbReference type="ChEBI" id="CHEBI:16708"/>
        <dbReference type="ChEBI" id="CHEBI:43474"/>
        <dbReference type="ChEBI" id="CHEBI:57720"/>
        <dbReference type="EC" id="2.4.2.1"/>
    </reaction>
    <physiologicalReaction direction="left-to-right" evidence="8">
        <dbReference type="Rhea" id="RHEA:27643"/>
    </physiologicalReaction>
</comment>
<dbReference type="EMBL" id="BBIO01000013">
    <property type="protein sequence ID" value="GAK45954.1"/>
    <property type="molecule type" value="Genomic_DNA"/>
</dbReference>
<evidence type="ECO:0000256" key="8">
    <source>
        <dbReference type="ARBA" id="ARBA00048968"/>
    </source>
</evidence>
<evidence type="ECO:0000256" key="1">
    <source>
        <dbReference type="ARBA" id="ARBA00000553"/>
    </source>
</evidence>
<dbReference type="GO" id="GO:0017061">
    <property type="term" value="F:S-methyl-5-thioadenosine phosphorylase activity"/>
    <property type="evidence" value="ECO:0007669"/>
    <property type="project" value="UniProtKB-EC"/>
</dbReference>
<organism evidence="11 12">
    <name type="scientific">Tepidicaulis marinus</name>
    <dbReference type="NCBI Taxonomy" id="1333998"/>
    <lineage>
        <taxon>Bacteria</taxon>
        <taxon>Pseudomonadati</taxon>
        <taxon>Pseudomonadota</taxon>
        <taxon>Alphaproteobacteria</taxon>
        <taxon>Hyphomicrobiales</taxon>
        <taxon>Parvibaculaceae</taxon>
        <taxon>Tepidicaulis</taxon>
    </lineage>
</organism>
<gene>
    <name evidence="11" type="ORF">M2A_2453</name>
</gene>
<dbReference type="AlphaFoldDB" id="A0A081BD36"/>
<dbReference type="RefSeq" id="WP_045447907.1">
    <property type="nucleotide sequence ID" value="NZ_BBIO01000013.1"/>
</dbReference>
<comment type="similarity">
    <text evidence="2 10">Belongs to the purine nucleoside phosphorylase YfiH/LACC1 family.</text>
</comment>
<evidence type="ECO:0000256" key="6">
    <source>
        <dbReference type="ARBA" id="ARBA00022833"/>
    </source>
</evidence>
<evidence type="ECO:0000313" key="12">
    <source>
        <dbReference type="Proteomes" id="UP000028702"/>
    </source>
</evidence>
<dbReference type="Proteomes" id="UP000028702">
    <property type="component" value="Unassembled WGS sequence"/>
</dbReference>
<evidence type="ECO:0000256" key="5">
    <source>
        <dbReference type="ARBA" id="ARBA00022801"/>
    </source>
</evidence>
<keyword evidence="4" id="KW-0479">Metal-binding</keyword>
<evidence type="ECO:0000256" key="3">
    <source>
        <dbReference type="ARBA" id="ARBA00022679"/>
    </source>
</evidence>
<comment type="catalytic activity">
    <reaction evidence="9">
        <text>S-methyl-5'-thioadenosine + phosphate = 5-(methylsulfanyl)-alpha-D-ribose 1-phosphate + adenine</text>
        <dbReference type="Rhea" id="RHEA:11852"/>
        <dbReference type="ChEBI" id="CHEBI:16708"/>
        <dbReference type="ChEBI" id="CHEBI:17509"/>
        <dbReference type="ChEBI" id="CHEBI:43474"/>
        <dbReference type="ChEBI" id="CHEBI:58533"/>
        <dbReference type="EC" id="2.4.2.28"/>
    </reaction>
    <physiologicalReaction direction="left-to-right" evidence="9">
        <dbReference type="Rhea" id="RHEA:11853"/>
    </physiologicalReaction>
</comment>
<dbReference type="eggNOG" id="COG1496">
    <property type="taxonomic scope" value="Bacteria"/>
</dbReference>
<dbReference type="PANTHER" id="PTHR30616">
    <property type="entry name" value="UNCHARACTERIZED PROTEIN YFIH"/>
    <property type="match status" value="1"/>
</dbReference>
<accession>A0A081BD36</accession>
<dbReference type="InterPro" id="IPR011324">
    <property type="entry name" value="Cytotoxic_necrot_fac-like_cat"/>
</dbReference>
<keyword evidence="3" id="KW-0808">Transferase</keyword>
<evidence type="ECO:0000313" key="11">
    <source>
        <dbReference type="EMBL" id="GAK45954.1"/>
    </source>
</evidence>
<keyword evidence="12" id="KW-1185">Reference proteome</keyword>
<comment type="caution">
    <text evidence="11">The sequence shown here is derived from an EMBL/GenBank/DDBJ whole genome shotgun (WGS) entry which is preliminary data.</text>
</comment>
<dbReference type="Gene3D" id="3.60.140.10">
    <property type="entry name" value="CNF1/YfiH-like putative cysteine hydrolases"/>
    <property type="match status" value="1"/>
</dbReference>
<dbReference type="PANTHER" id="PTHR30616:SF2">
    <property type="entry name" value="PURINE NUCLEOSIDE PHOSPHORYLASE LACC1"/>
    <property type="match status" value="1"/>
</dbReference>
<evidence type="ECO:0000256" key="10">
    <source>
        <dbReference type="RuleBase" id="RU361274"/>
    </source>
</evidence>
<dbReference type="STRING" id="1333998.M2A_2453"/>
<name>A0A081BD36_9HYPH</name>
<dbReference type="CDD" id="cd16833">
    <property type="entry name" value="YfiH"/>
    <property type="match status" value="1"/>
</dbReference>
<dbReference type="GO" id="GO:0016787">
    <property type="term" value="F:hydrolase activity"/>
    <property type="evidence" value="ECO:0007669"/>
    <property type="project" value="UniProtKB-KW"/>
</dbReference>
<keyword evidence="6" id="KW-0862">Zinc</keyword>
<comment type="catalytic activity">
    <reaction evidence="1">
        <text>inosine + phosphate = alpha-D-ribose 1-phosphate + hypoxanthine</text>
        <dbReference type="Rhea" id="RHEA:27646"/>
        <dbReference type="ChEBI" id="CHEBI:17368"/>
        <dbReference type="ChEBI" id="CHEBI:17596"/>
        <dbReference type="ChEBI" id="CHEBI:43474"/>
        <dbReference type="ChEBI" id="CHEBI:57720"/>
        <dbReference type="EC" id="2.4.2.1"/>
    </reaction>
    <physiologicalReaction direction="left-to-right" evidence="1">
        <dbReference type="Rhea" id="RHEA:27647"/>
    </physiologicalReaction>
</comment>
<dbReference type="Pfam" id="PF02578">
    <property type="entry name" value="Cu-oxidase_4"/>
    <property type="match status" value="1"/>
</dbReference>
<evidence type="ECO:0000256" key="4">
    <source>
        <dbReference type="ARBA" id="ARBA00022723"/>
    </source>
</evidence>
<dbReference type="InterPro" id="IPR038371">
    <property type="entry name" value="Cu_polyphenol_OxRdtase_sf"/>
</dbReference>
<evidence type="ECO:0000256" key="7">
    <source>
        <dbReference type="ARBA" id="ARBA00047989"/>
    </source>
</evidence>
<reference evidence="11 12" key="1">
    <citation type="submission" date="2014-07" db="EMBL/GenBank/DDBJ databases">
        <title>Tepidicaulis marinum gen. nov., sp. nov., a novel marine bacterium denitrifying nitrate to nitrous oxide strictly under microaerobic conditions.</title>
        <authorList>
            <person name="Takeuchi M."/>
            <person name="Yamagishi T."/>
            <person name="Kamagata Y."/>
            <person name="Oshima K."/>
            <person name="Hattori M."/>
            <person name="Katayama T."/>
            <person name="Hanada S."/>
            <person name="Tamaki H."/>
            <person name="Marumo K."/>
            <person name="Maeda H."/>
            <person name="Nedachi M."/>
            <person name="Iwasaki W."/>
            <person name="Suwa Y."/>
            <person name="Sakata S."/>
        </authorList>
    </citation>
    <scope>NUCLEOTIDE SEQUENCE [LARGE SCALE GENOMIC DNA]</scope>
    <source>
        <strain evidence="11 12">MA2</strain>
    </source>
</reference>
<protein>
    <recommendedName>
        <fullName evidence="10">Purine nucleoside phosphorylase</fullName>
    </recommendedName>
</protein>
<dbReference type="GO" id="GO:0005507">
    <property type="term" value="F:copper ion binding"/>
    <property type="evidence" value="ECO:0007669"/>
    <property type="project" value="TreeGrafter"/>
</dbReference>
<evidence type="ECO:0000256" key="2">
    <source>
        <dbReference type="ARBA" id="ARBA00007353"/>
    </source>
</evidence>
<dbReference type="NCBIfam" id="TIGR00726">
    <property type="entry name" value="peptidoglycan editing factor PgeF"/>
    <property type="match status" value="1"/>
</dbReference>
<proteinExistence type="inferred from homology"/>
<dbReference type="InterPro" id="IPR003730">
    <property type="entry name" value="Cu_polyphenol_OxRdtase"/>
</dbReference>
<evidence type="ECO:0000256" key="9">
    <source>
        <dbReference type="ARBA" id="ARBA00049893"/>
    </source>
</evidence>
<dbReference type="SUPFAM" id="SSF64438">
    <property type="entry name" value="CNF1/YfiH-like putative cysteine hydrolases"/>
    <property type="match status" value="1"/>
</dbReference>
<comment type="catalytic activity">
    <reaction evidence="7">
        <text>adenosine + H2O + H(+) = inosine + NH4(+)</text>
        <dbReference type="Rhea" id="RHEA:24408"/>
        <dbReference type="ChEBI" id="CHEBI:15377"/>
        <dbReference type="ChEBI" id="CHEBI:15378"/>
        <dbReference type="ChEBI" id="CHEBI:16335"/>
        <dbReference type="ChEBI" id="CHEBI:17596"/>
        <dbReference type="ChEBI" id="CHEBI:28938"/>
        <dbReference type="EC" id="3.5.4.4"/>
    </reaction>
    <physiologicalReaction direction="left-to-right" evidence="7">
        <dbReference type="Rhea" id="RHEA:24409"/>
    </physiologicalReaction>
</comment>
<sequence length="256" mass="28372">MIESKLLKALPHIRHGFFTREGGISGGIYESLNCGPGSKDDPEHVRENRARVAAAMEAAPDALLTLYQVHSPDAVYAASPWNSDTRPEADAMVTGEKDLALGILTADCVPVLFADKEKSIVGAAHSGWKGAIGGVLESTLALMEEQGAKRERIIAAIGPAIRQKNYEVGAEFRDTFLKENGENARYFIPAEREAHFLFDLTGFVRRRLADAGIAQIDDLQLCTYEDPQRFFSFRRTTHRKEPDYGRQISVIRITPR</sequence>
<keyword evidence="5" id="KW-0378">Hydrolase</keyword>